<reference evidence="7 8" key="1">
    <citation type="submission" date="2023-04" db="EMBL/GenBank/DDBJ databases">
        <title>Fusibacter bizertensis strain WBS, isolated from littoral bottom sediments of the Arctic seas - biochemical and genomic analysis.</title>
        <authorList>
            <person name="Brioukhanov A.L."/>
        </authorList>
    </citation>
    <scope>NUCLEOTIDE SEQUENCE [LARGE SCALE GENOMIC DNA]</scope>
    <source>
        <strain evidence="7 8">WBS</strain>
    </source>
</reference>
<dbReference type="Gene3D" id="2.30.30.60">
    <property type="match status" value="1"/>
</dbReference>
<dbReference type="Pfam" id="PF00924">
    <property type="entry name" value="MS_channel_2nd"/>
    <property type="match status" value="1"/>
</dbReference>
<dbReference type="Proteomes" id="UP001158045">
    <property type="component" value="Unassembled WGS sequence"/>
</dbReference>
<keyword evidence="3 5" id="KW-1133">Transmembrane helix</keyword>
<dbReference type="EMBL" id="JARYZI010000015">
    <property type="protein sequence ID" value="MDH8679696.1"/>
    <property type="molecule type" value="Genomic_DNA"/>
</dbReference>
<evidence type="ECO:0000256" key="4">
    <source>
        <dbReference type="ARBA" id="ARBA00023136"/>
    </source>
</evidence>
<dbReference type="SUPFAM" id="SSF50182">
    <property type="entry name" value="Sm-like ribonucleoproteins"/>
    <property type="match status" value="1"/>
</dbReference>
<dbReference type="InterPro" id="IPR006685">
    <property type="entry name" value="MscS_channel_2nd"/>
</dbReference>
<feature type="transmembrane region" description="Helical" evidence="5">
    <location>
        <begin position="17"/>
        <end position="34"/>
    </location>
</feature>
<evidence type="ECO:0000256" key="1">
    <source>
        <dbReference type="ARBA" id="ARBA00004370"/>
    </source>
</evidence>
<evidence type="ECO:0000256" key="5">
    <source>
        <dbReference type="SAM" id="Phobius"/>
    </source>
</evidence>
<evidence type="ECO:0000259" key="6">
    <source>
        <dbReference type="Pfam" id="PF00924"/>
    </source>
</evidence>
<feature type="transmembrane region" description="Helical" evidence="5">
    <location>
        <begin position="55"/>
        <end position="72"/>
    </location>
</feature>
<accession>A0ABT6NH09</accession>
<dbReference type="RefSeq" id="WP_281095592.1">
    <property type="nucleotide sequence ID" value="NZ_JARYZI010000015.1"/>
</dbReference>
<keyword evidence="8" id="KW-1185">Reference proteome</keyword>
<keyword evidence="4 5" id="KW-0472">Membrane</keyword>
<sequence length="281" mass="32503">MEEIISYLSHHTTAQKVLISFVLIVINILVVQFTSKILFRAVKNSSTYYNLRKRFSFTFTLILIVLILLVWSESKLDLTTYMGFISAGIAIALREIFTNIAAWFIIVFQKPFEVGDRINVNGQTGDIIDIKLFQIVLLEVSSIDFGEQSTGRIVHVPNNFIFIHSITNANKGFDYIWNEIEVRLTIDSDWEVAKKMLDEIINQHALNLTPGVKESIYEASKKYMLYYRNLTPIVYVNVKDGYIALDVRYLCETRKARVTENDIWKAILIAFKTNDQIKMHQ</sequence>
<feature type="domain" description="Mechanosensitive ion channel MscS" evidence="6">
    <location>
        <begin position="96"/>
        <end position="170"/>
    </location>
</feature>
<protein>
    <submittedName>
        <fullName evidence="7">Mechanosensitive ion channel</fullName>
    </submittedName>
</protein>
<dbReference type="PANTHER" id="PTHR30566">
    <property type="entry name" value="YNAI-RELATED MECHANOSENSITIVE ION CHANNEL"/>
    <property type="match status" value="1"/>
</dbReference>
<gene>
    <name evidence="7" type="ORF">QE109_16175</name>
</gene>
<name>A0ABT6NH09_9FIRM</name>
<evidence type="ECO:0000256" key="2">
    <source>
        <dbReference type="ARBA" id="ARBA00022692"/>
    </source>
</evidence>
<evidence type="ECO:0000256" key="3">
    <source>
        <dbReference type="ARBA" id="ARBA00022989"/>
    </source>
</evidence>
<dbReference type="InterPro" id="IPR023408">
    <property type="entry name" value="MscS_beta-dom_sf"/>
</dbReference>
<proteinExistence type="predicted"/>
<comment type="subcellular location">
    <subcellularLocation>
        <location evidence="1">Membrane</location>
    </subcellularLocation>
</comment>
<keyword evidence="2 5" id="KW-0812">Transmembrane</keyword>
<feature type="transmembrane region" description="Helical" evidence="5">
    <location>
        <begin position="84"/>
        <end position="108"/>
    </location>
</feature>
<organism evidence="7 8">
    <name type="scientific">Fusibacter bizertensis</name>
    <dbReference type="NCBI Taxonomy" id="1488331"/>
    <lineage>
        <taxon>Bacteria</taxon>
        <taxon>Bacillati</taxon>
        <taxon>Bacillota</taxon>
        <taxon>Clostridia</taxon>
        <taxon>Eubacteriales</taxon>
        <taxon>Eubacteriales Family XII. Incertae Sedis</taxon>
        <taxon>Fusibacter</taxon>
    </lineage>
</organism>
<comment type="caution">
    <text evidence="7">The sequence shown here is derived from an EMBL/GenBank/DDBJ whole genome shotgun (WGS) entry which is preliminary data.</text>
</comment>
<dbReference type="InterPro" id="IPR010920">
    <property type="entry name" value="LSM_dom_sf"/>
</dbReference>
<evidence type="ECO:0000313" key="8">
    <source>
        <dbReference type="Proteomes" id="UP001158045"/>
    </source>
</evidence>
<dbReference type="PANTHER" id="PTHR30566:SF5">
    <property type="entry name" value="MECHANOSENSITIVE ION CHANNEL PROTEIN 1, MITOCHONDRIAL-RELATED"/>
    <property type="match status" value="1"/>
</dbReference>
<evidence type="ECO:0000313" key="7">
    <source>
        <dbReference type="EMBL" id="MDH8679696.1"/>
    </source>
</evidence>
<dbReference type="Gene3D" id="3.30.70.100">
    <property type="match status" value="1"/>
</dbReference>